<dbReference type="Proteomes" id="UP001341840">
    <property type="component" value="Unassembled WGS sequence"/>
</dbReference>
<evidence type="ECO:0000313" key="2">
    <source>
        <dbReference type="EMBL" id="MED6111868.1"/>
    </source>
</evidence>
<feature type="compositionally biased region" description="Basic residues" evidence="1">
    <location>
        <begin position="1"/>
        <end position="11"/>
    </location>
</feature>
<accession>A0ABU6QK13</accession>
<comment type="caution">
    <text evidence="2">The sequence shown here is derived from an EMBL/GenBank/DDBJ whole genome shotgun (WGS) entry which is preliminary data.</text>
</comment>
<gene>
    <name evidence="2" type="ORF">PIB30_056307</name>
</gene>
<keyword evidence="3" id="KW-1185">Reference proteome</keyword>
<evidence type="ECO:0000313" key="3">
    <source>
        <dbReference type="Proteomes" id="UP001341840"/>
    </source>
</evidence>
<organism evidence="2 3">
    <name type="scientific">Stylosanthes scabra</name>
    <dbReference type="NCBI Taxonomy" id="79078"/>
    <lineage>
        <taxon>Eukaryota</taxon>
        <taxon>Viridiplantae</taxon>
        <taxon>Streptophyta</taxon>
        <taxon>Embryophyta</taxon>
        <taxon>Tracheophyta</taxon>
        <taxon>Spermatophyta</taxon>
        <taxon>Magnoliopsida</taxon>
        <taxon>eudicotyledons</taxon>
        <taxon>Gunneridae</taxon>
        <taxon>Pentapetalae</taxon>
        <taxon>rosids</taxon>
        <taxon>fabids</taxon>
        <taxon>Fabales</taxon>
        <taxon>Fabaceae</taxon>
        <taxon>Papilionoideae</taxon>
        <taxon>50 kb inversion clade</taxon>
        <taxon>dalbergioids sensu lato</taxon>
        <taxon>Dalbergieae</taxon>
        <taxon>Pterocarpus clade</taxon>
        <taxon>Stylosanthes</taxon>
    </lineage>
</organism>
<proteinExistence type="predicted"/>
<evidence type="ECO:0000256" key="1">
    <source>
        <dbReference type="SAM" id="MobiDB-lite"/>
    </source>
</evidence>
<protein>
    <submittedName>
        <fullName evidence="2">Uncharacterized protein</fullName>
    </submittedName>
</protein>
<name>A0ABU6QK13_9FABA</name>
<feature type="region of interest" description="Disordered" evidence="1">
    <location>
        <begin position="1"/>
        <end position="28"/>
    </location>
</feature>
<reference evidence="2 3" key="1">
    <citation type="journal article" date="2023" name="Plants (Basel)">
        <title>Bridging the Gap: Combining Genomics and Transcriptomics Approaches to Understand Stylosanthes scabra, an Orphan Legume from the Brazilian Caatinga.</title>
        <authorList>
            <person name="Ferreira-Neto J.R.C."/>
            <person name="da Silva M.D."/>
            <person name="Binneck E."/>
            <person name="de Melo N.F."/>
            <person name="da Silva R.H."/>
            <person name="de Melo A.L.T.M."/>
            <person name="Pandolfi V."/>
            <person name="Bustamante F.O."/>
            <person name="Brasileiro-Vidal A.C."/>
            <person name="Benko-Iseppon A.M."/>
        </authorList>
    </citation>
    <scope>NUCLEOTIDE SEQUENCE [LARGE SCALE GENOMIC DNA]</scope>
    <source>
        <tissue evidence="2">Leaves</tissue>
    </source>
</reference>
<dbReference type="EMBL" id="JASCZI010000449">
    <property type="protein sequence ID" value="MED6111868.1"/>
    <property type="molecule type" value="Genomic_DNA"/>
</dbReference>
<sequence length="172" mass="19102">MPKKGRGCGRPKNRERDAPGAKTKPLSSIGTSIRLPTIVEEEDGVAGDKVVAMLGELKQELLRWETTTKALIHAHRSETQAMNTKSLRRSLARLRKLEFVQFTAGDIDLLYSIKQKYVGAPFAYLSHRKSEMIGEEAPDFLDLTFRPPPGMRFLGTDLAVATSIFANTGKDE</sequence>